<feature type="domain" description="NADH:ubiquinone oxidoreductase 30kDa subunit" evidence="6">
    <location>
        <begin position="119"/>
        <end position="204"/>
    </location>
</feature>
<dbReference type="GO" id="GO:0050136">
    <property type="term" value="F:NADH dehydrogenase (quinone) (non-electrogenic) activity"/>
    <property type="evidence" value="ECO:0007669"/>
    <property type="project" value="UniProtKB-EC"/>
</dbReference>
<keyword evidence="3" id="KW-0472">Membrane</keyword>
<reference evidence="7" key="2">
    <citation type="submission" date="2023-04" db="EMBL/GenBank/DDBJ databases">
        <authorList>
            <person name="Sun J.-Q."/>
        </authorList>
    </citation>
    <scope>NUCLEOTIDE SEQUENCE</scope>
    <source>
        <strain evidence="7">CC-YY355</strain>
    </source>
</reference>
<dbReference type="EC" id="7.1.1.-" evidence="3"/>
<evidence type="ECO:0000256" key="2">
    <source>
        <dbReference type="ARBA" id="ARBA00022448"/>
    </source>
</evidence>
<comment type="similarity">
    <text evidence="1 3 4">Belongs to the complex I 30 kDa subunit family.</text>
</comment>
<dbReference type="NCBIfam" id="NF004732">
    <property type="entry name" value="PRK06074.1-4"/>
    <property type="match status" value="1"/>
</dbReference>
<dbReference type="PROSITE" id="PS00542">
    <property type="entry name" value="COMPLEX1_30K"/>
    <property type="match status" value="1"/>
</dbReference>
<protein>
    <recommendedName>
        <fullName evidence="3">NADH-quinone oxidoreductase subunit C</fullName>
        <ecNumber evidence="3">7.1.1.-</ecNumber>
    </recommendedName>
    <alternativeName>
        <fullName evidence="3">NADH dehydrogenase I subunit C</fullName>
    </alternativeName>
    <alternativeName>
        <fullName evidence="3">NDH-1 subunit C</fullName>
    </alternativeName>
</protein>
<keyword evidence="2 3" id="KW-0813">Transport</keyword>
<dbReference type="Proteomes" id="UP001160550">
    <property type="component" value="Unassembled WGS sequence"/>
</dbReference>
<proteinExistence type="inferred from homology"/>
<comment type="catalytic activity">
    <reaction evidence="3 5">
        <text>a quinone + NADH + 5 H(+)(in) = a quinol + NAD(+) + 4 H(+)(out)</text>
        <dbReference type="Rhea" id="RHEA:57888"/>
        <dbReference type="ChEBI" id="CHEBI:15378"/>
        <dbReference type="ChEBI" id="CHEBI:24646"/>
        <dbReference type="ChEBI" id="CHEBI:57540"/>
        <dbReference type="ChEBI" id="CHEBI:57945"/>
        <dbReference type="ChEBI" id="CHEBI:132124"/>
    </reaction>
</comment>
<keyword evidence="3" id="KW-0830">Ubiquinone</keyword>
<keyword evidence="7" id="KW-0560">Oxidoreductase</keyword>
<dbReference type="Gene3D" id="3.30.460.80">
    <property type="entry name" value="NADH:ubiquinone oxidoreductase, 30kDa subunit"/>
    <property type="match status" value="1"/>
</dbReference>
<sequence>MGDRVSREAASAFAARLRARFPDAEVVVAEPRGEVGLTTAGDWLEVCTALRDEFGFESLVDLCGIDYLGYGSDEWDTNASSEGFSRGVEGKGPGRFRFGESPSQQLDEPDGVGAIPVPQRRFAAVAQLLSVQHNRRVRVTCLAPSDELPVVSSLTGVWPVANWFEREAFDLFGIVFSGHPDLRRILTDYGFVGHPFRKDFPLIGNVEVRYDADRKRVVYEPVTSVEPRVNVPRVVRDDARYLTAVDEQRARREQARATEGSK</sequence>
<keyword evidence="3 5" id="KW-0874">Quinone</keyword>
<dbReference type="NCBIfam" id="NF004730">
    <property type="entry name" value="PRK06074.1-1"/>
    <property type="match status" value="1"/>
</dbReference>
<evidence type="ECO:0000313" key="7">
    <source>
        <dbReference type="EMBL" id="MDH7452528.1"/>
    </source>
</evidence>
<keyword evidence="8" id="KW-1185">Reference proteome</keyword>
<evidence type="ECO:0000259" key="6">
    <source>
        <dbReference type="Pfam" id="PF00329"/>
    </source>
</evidence>
<dbReference type="Pfam" id="PF00329">
    <property type="entry name" value="Complex1_30kDa"/>
    <property type="match status" value="1"/>
</dbReference>
<dbReference type="PANTHER" id="PTHR10884">
    <property type="entry name" value="NADH DEHYDROGENASE UBIQUINONE IRON-SULFUR PROTEIN 3"/>
    <property type="match status" value="1"/>
</dbReference>
<dbReference type="InterPro" id="IPR001268">
    <property type="entry name" value="NADH_UbQ_OxRdtase_30kDa_su"/>
</dbReference>
<accession>A0ABT6MPK8</accession>
<dbReference type="HAMAP" id="MF_01357">
    <property type="entry name" value="NDH1_NuoC"/>
    <property type="match status" value="1"/>
</dbReference>
<comment type="subcellular location">
    <subcellularLocation>
        <location evidence="3">Cell membrane</location>
        <topology evidence="3">Peripheral membrane protein</topology>
        <orientation evidence="3">Cytoplasmic side</orientation>
    </subcellularLocation>
</comment>
<dbReference type="SUPFAM" id="SSF143243">
    <property type="entry name" value="Nqo5-like"/>
    <property type="match status" value="1"/>
</dbReference>
<dbReference type="EMBL" id="JARYGX010000013">
    <property type="protein sequence ID" value="MDH7452528.1"/>
    <property type="molecule type" value="Genomic_DNA"/>
</dbReference>
<keyword evidence="3 4" id="KW-0520">NAD</keyword>
<gene>
    <name evidence="3" type="primary">nuoC</name>
    <name evidence="7" type="ORF">QF205_05435</name>
</gene>
<dbReference type="InterPro" id="IPR020396">
    <property type="entry name" value="NADH_UbQ_OxRdtase_CS"/>
</dbReference>
<organism evidence="7 8">
    <name type="scientific">Luteimonas composti</name>
    <dbReference type="NCBI Taxonomy" id="398257"/>
    <lineage>
        <taxon>Bacteria</taxon>
        <taxon>Pseudomonadati</taxon>
        <taxon>Pseudomonadota</taxon>
        <taxon>Gammaproteobacteria</taxon>
        <taxon>Lysobacterales</taxon>
        <taxon>Lysobacteraceae</taxon>
        <taxon>Luteimonas</taxon>
    </lineage>
</organism>
<comment type="function">
    <text evidence="3">NDH-1 shuttles electrons from NADH, via FMN and iron-sulfur (Fe-S) centers, to quinones in the respiratory chain. The immediate electron acceptor for the enzyme in this species is believed to be ubiquinone. Couples the redox reaction to proton translocation (for every two electrons transferred, four hydrogen ions are translocated across the cytoplasmic membrane), and thus conserves the redox energy in a proton gradient.</text>
</comment>
<dbReference type="RefSeq" id="WP_280941735.1">
    <property type="nucleotide sequence ID" value="NZ_JARYGX010000013.1"/>
</dbReference>
<reference evidence="7" key="1">
    <citation type="journal article" date="2007" name="Int. J. Syst. Evol. Microbiol.">
        <title>Luteimonas composti sp. nov., a moderately thermophilic bacterium isolated from food waste.</title>
        <authorList>
            <person name="Young C.C."/>
            <person name="Kampfer P."/>
            <person name="Chen W.M."/>
            <person name="Yen W.S."/>
            <person name="Arun A.B."/>
            <person name="Lai W.A."/>
            <person name="Shen F.T."/>
            <person name="Rekha P.D."/>
            <person name="Lin K.Y."/>
            <person name="Chou J.H."/>
        </authorList>
    </citation>
    <scope>NUCLEOTIDE SEQUENCE</scope>
    <source>
        <strain evidence="7">CC-YY355</strain>
    </source>
</reference>
<evidence type="ECO:0000313" key="8">
    <source>
        <dbReference type="Proteomes" id="UP001160550"/>
    </source>
</evidence>
<comment type="subunit">
    <text evidence="3">NDH-1 is composed of 14 different subunits. Subunits NuoB, C, D, E, F, and G constitute the peripheral sector of the complex.</text>
</comment>
<dbReference type="InterPro" id="IPR037232">
    <property type="entry name" value="NADH_quin_OxRdtase_su_C/D-like"/>
</dbReference>
<name>A0ABT6MPK8_9GAMM</name>
<evidence type="ECO:0000256" key="1">
    <source>
        <dbReference type="ARBA" id="ARBA00007569"/>
    </source>
</evidence>
<evidence type="ECO:0000256" key="5">
    <source>
        <dbReference type="RuleBase" id="RU003582"/>
    </source>
</evidence>
<keyword evidence="3 4" id="KW-1278">Translocase</keyword>
<dbReference type="InterPro" id="IPR010218">
    <property type="entry name" value="NADH_DH_suC"/>
</dbReference>
<keyword evidence="3" id="KW-1003">Cell membrane</keyword>
<dbReference type="PANTHER" id="PTHR10884:SF14">
    <property type="entry name" value="NADH DEHYDROGENASE [UBIQUINONE] IRON-SULFUR PROTEIN 3, MITOCHONDRIAL"/>
    <property type="match status" value="1"/>
</dbReference>
<evidence type="ECO:0000256" key="3">
    <source>
        <dbReference type="HAMAP-Rule" id="MF_01357"/>
    </source>
</evidence>
<comment type="caution">
    <text evidence="7">The sequence shown here is derived from an EMBL/GenBank/DDBJ whole genome shotgun (WGS) entry which is preliminary data.</text>
</comment>
<evidence type="ECO:0000256" key="4">
    <source>
        <dbReference type="RuleBase" id="RU003456"/>
    </source>
</evidence>